<dbReference type="Proteomes" id="UP001057291">
    <property type="component" value="Unassembled WGS sequence"/>
</dbReference>
<name>A0AAV4LJK5_9BACL</name>
<evidence type="ECO:0000313" key="3">
    <source>
        <dbReference type="Proteomes" id="UP001057291"/>
    </source>
</evidence>
<feature type="region of interest" description="Disordered" evidence="1">
    <location>
        <begin position="1"/>
        <end position="42"/>
    </location>
</feature>
<feature type="compositionally biased region" description="Basic and acidic residues" evidence="1">
    <location>
        <begin position="23"/>
        <end position="42"/>
    </location>
</feature>
<keyword evidence="3" id="KW-1185">Reference proteome</keyword>
<dbReference type="RefSeq" id="WP_282200863.1">
    <property type="nucleotide sequence ID" value="NZ_BOQE01000001.1"/>
</dbReference>
<comment type="caution">
    <text evidence="2">The sequence shown here is derived from an EMBL/GenBank/DDBJ whole genome shotgun (WGS) entry which is preliminary data.</text>
</comment>
<organism evidence="2 3">
    <name type="scientific">Collibacillus ludicampi</name>
    <dbReference type="NCBI Taxonomy" id="2771369"/>
    <lineage>
        <taxon>Bacteria</taxon>
        <taxon>Bacillati</taxon>
        <taxon>Bacillota</taxon>
        <taxon>Bacilli</taxon>
        <taxon>Bacillales</taxon>
        <taxon>Alicyclobacillaceae</taxon>
        <taxon>Collibacillus</taxon>
    </lineage>
</organism>
<evidence type="ECO:0008006" key="4">
    <source>
        <dbReference type="Google" id="ProtNLM"/>
    </source>
</evidence>
<proteinExistence type="predicted"/>
<accession>A0AAV4LJK5</accession>
<dbReference type="EMBL" id="BOQE01000001">
    <property type="protein sequence ID" value="GIM47931.1"/>
    <property type="molecule type" value="Genomic_DNA"/>
</dbReference>
<dbReference type="AlphaFoldDB" id="A0AAV4LJK5"/>
<feature type="compositionally biased region" description="Basic and acidic residues" evidence="1">
    <location>
        <begin position="1"/>
        <end position="15"/>
    </location>
</feature>
<evidence type="ECO:0000256" key="1">
    <source>
        <dbReference type="SAM" id="MobiDB-lite"/>
    </source>
</evidence>
<protein>
    <recommendedName>
        <fullName evidence="4">Small, acid-soluble spore protein K</fullName>
    </recommendedName>
</protein>
<sequence>MKENIRRFPKTEDARQLTARSRTNRENESRTRIDPEKGPENK</sequence>
<reference evidence="2" key="1">
    <citation type="journal article" date="2023" name="Int. J. Syst. Evol. Microbiol.">
        <title>Collibacillus ludicampi gen. nov., sp. nov., a new soil bacterium of the family Alicyclobacillaceae.</title>
        <authorList>
            <person name="Jojima T."/>
            <person name="Ioku Y."/>
            <person name="Fukuta Y."/>
            <person name="Shirasaka N."/>
            <person name="Matsumura Y."/>
            <person name="Mori M."/>
        </authorList>
    </citation>
    <scope>NUCLEOTIDE SEQUENCE</scope>
    <source>
        <strain evidence="2">TP075</strain>
    </source>
</reference>
<evidence type="ECO:0000313" key="2">
    <source>
        <dbReference type="EMBL" id="GIM47931.1"/>
    </source>
</evidence>
<gene>
    <name evidence="2" type="ORF">DNHGIG_34800</name>
</gene>